<dbReference type="AlphaFoldDB" id="B9M3E0"/>
<dbReference type="GO" id="GO:0016874">
    <property type="term" value="F:ligase activity"/>
    <property type="evidence" value="ECO:0007669"/>
    <property type="project" value="UniProtKB-KW"/>
</dbReference>
<organism evidence="3 4">
    <name type="scientific">Geotalea daltonii (strain DSM 22248 / JCM 15807 / FRC-32)</name>
    <name type="common">Geobacter daltonii</name>
    <dbReference type="NCBI Taxonomy" id="316067"/>
    <lineage>
        <taxon>Bacteria</taxon>
        <taxon>Pseudomonadati</taxon>
        <taxon>Thermodesulfobacteriota</taxon>
        <taxon>Desulfuromonadia</taxon>
        <taxon>Geobacterales</taxon>
        <taxon>Geobacteraceae</taxon>
        <taxon>Geotalea</taxon>
    </lineage>
</organism>
<keyword evidence="4" id="KW-1185">Reference proteome</keyword>
<keyword evidence="3" id="KW-0436">Ligase</keyword>
<dbReference type="Pfam" id="PF13563">
    <property type="entry name" value="2_5_RNA_ligase2"/>
    <property type="match status" value="1"/>
</dbReference>
<dbReference type="eggNOG" id="COG1514">
    <property type="taxonomic scope" value="Bacteria"/>
</dbReference>
<comment type="catalytic activity">
    <reaction evidence="2">
        <text>a 3'-end 2',3'-cyclophospho-ribonucleotide-RNA + H2O = a 3'-end 2'-phospho-ribonucleotide-RNA + H(+)</text>
        <dbReference type="Rhea" id="RHEA:11828"/>
        <dbReference type="Rhea" id="RHEA-COMP:10464"/>
        <dbReference type="Rhea" id="RHEA-COMP:17353"/>
        <dbReference type="ChEBI" id="CHEBI:15377"/>
        <dbReference type="ChEBI" id="CHEBI:15378"/>
        <dbReference type="ChEBI" id="CHEBI:83064"/>
        <dbReference type="ChEBI" id="CHEBI:173113"/>
        <dbReference type="EC" id="3.1.4.58"/>
    </reaction>
</comment>
<comment type="function">
    <text evidence="2">Hydrolyzes RNA 2',3'-cyclic phosphodiester to an RNA 2'-phosphomonoester.</text>
</comment>
<comment type="similarity">
    <text evidence="2">Belongs to the 2H phosphoesterase superfamily. ThpR family.</text>
</comment>
<dbReference type="OrthoDB" id="9793819at2"/>
<dbReference type="RefSeq" id="WP_012646279.1">
    <property type="nucleotide sequence ID" value="NC_011979.1"/>
</dbReference>
<name>B9M3E0_GEODF</name>
<dbReference type="PANTHER" id="PTHR35561">
    <property type="entry name" value="RNA 2',3'-CYCLIC PHOSPHODIESTERASE"/>
    <property type="match status" value="1"/>
</dbReference>
<dbReference type="InterPro" id="IPR004175">
    <property type="entry name" value="RNA_CPDase"/>
</dbReference>
<dbReference type="STRING" id="316067.Geob_1190"/>
<gene>
    <name evidence="3" type="ordered locus">Geob_1190</name>
</gene>
<reference evidence="3 4" key="1">
    <citation type="submission" date="2009-01" db="EMBL/GenBank/DDBJ databases">
        <title>Complete sequence of Geobacter sp. FRC-32.</title>
        <authorList>
            <consortium name="US DOE Joint Genome Institute"/>
            <person name="Lucas S."/>
            <person name="Copeland A."/>
            <person name="Lapidus A."/>
            <person name="Glavina del Rio T."/>
            <person name="Dalin E."/>
            <person name="Tice H."/>
            <person name="Bruce D."/>
            <person name="Goodwin L."/>
            <person name="Pitluck S."/>
            <person name="Saunders E."/>
            <person name="Brettin T."/>
            <person name="Detter J.C."/>
            <person name="Han C."/>
            <person name="Larimer F."/>
            <person name="Land M."/>
            <person name="Hauser L."/>
            <person name="Kyrpides N."/>
            <person name="Ovchinnikova G."/>
            <person name="Kostka J."/>
            <person name="Richardson P."/>
        </authorList>
    </citation>
    <scope>NUCLEOTIDE SEQUENCE [LARGE SCALE GENOMIC DNA]</scope>
    <source>
        <strain evidence="4">DSM 22248 / JCM 15807 / FRC-32</strain>
    </source>
</reference>
<evidence type="ECO:0000256" key="2">
    <source>
        <dbReference type="HAMAP-Rule" id="MF_01940"/>
    </source>
</evidence>
<feature type="short sequence motif" description="HXTX 2" evidence="2">
    <location>
        <begin position="121"/>
        <end position="124"/>
    </location>
</feature>
<dbReference type="HAMAP" id="MF_01940">
    <property type="entry name" value="RNA_CPDase"/>
    <property type="match status" value="1"/>
</dbReference>
<proteinExistence type="inferred from homology"/>
<sequence length="179" mass="19981">MHRLFVAVDLPDKVKKSVTDIRCELPGARWVAEEQLHLTLRFIGDADELTMRAIKTAFKELTSPAFQLALCGIGHFPPGKHPRVLWVGMTVSEQLLALQQQVELALLEAGIPLEGRKFSPHITIARLKETPARLVIALEEKEKAFASEPFQVTQFHLYSSTLTGSGAIHTRQASYPLIF</sequence>
<evidence type="ECO:0000313" key="3">
    <source>
        <dbReference type="EMBL" id="ACM19550.1"/>
    </source>
</evidence>
<dbReference type="Gene3D" id="3.90.1140.10">
    <property type="entry name" value="Cyclic phosphodiesterase"/>
    <property type="match status" value="1"/>
</dbReference>
<evidence type="ECO:0000256" key="1">
    <source>
        <dbReference type="ARBA" id="ARBA00022801"/>
    </source>
</evidence>
<feature type="active site" description="Proton donor" evidence="2">
    <location>
        <position position="37"/>
    </location>
</feature>
<dbReference type="InterPro" id="IPR009097">
    <property type="entry name" value="Cyclic_Pdiesterase"/>
</dbReference>
<protein>
    <recommendedName>
        <fullName evidence="2">RNA 2',3'-cyclic phosphodiesterase</fullName>
        <shortName evidence="2">RNA 2',3'-CPDase</shortName>
        <ecNumber evidence="2">3.1.4.58</ecNumber>
    </recommendedName>
</protein>
<keyword evidence="1 2" id="KW-0378">Hydrolase</keyword>
<feature type="active site" description="Proton acceptor" evidence="2">
    <location>
        <position position="121"/>
    </location>
</feature>
<dbReference type="EMBL" id="CP001390">
    <property type="protein sequence ID" value="ACM19550.1"/>
    <property type="molecule type" value="Genomic_DNA"/>
</dbReference>
<evidence type="ECO:0000313" key="4">
    <source>
        <dbReference type="Proteomes" id="UP000007721"/>
    </source>
</evidence>
<dbReference type="HOGENOM" id="CLU_081251_0_1_7"/>
<accession>B9M3E0</accession>
<dbReference type="EC" id="3.1.4.58" evidence="2"/>
<dbReference type="PANTHER" id="PTHR35561:SF1">
    <property type="entry name" value="RNA 2',3'-CYCLIC PHOSPHODIESTERASE"/>
    <property type="match status" value="1"/>
</dbReference>
<dbReference type="KEGG" id="geo:Geob_1190"/>
<dbReference type="SUPFAM" id="SSF55144">
    <property type="entry name" value="LigT-like"/>
    <property type="match status" value="1"/>
</dbReference>
<dbReference type="GO" id="GO:0004113">
    <property type="term" value="F:2',3'-cyclic-nucleotide 3'-phosphodiesterase activity"/>
    <property type="evidence" value="ECO:0007669"/>
    <property type="project" value="InterPro"/>
</dbReference>
<dbReference type="GO" id="GO:0008664">
    <property type="term" value="F:RNA 2',3'-cyclic 3'-phosphodiesterase activity"/>
    <property type="evidence" value="ECO:0007669"/>
    <property type="project" value="UniProtKB-EC"/>
</dbReference>
<dbReference type="NCBIfam" id="TIGR02258">
    <property type="entry name" value="2_5_ligase"/>
    <property type="match status" value="1"/>
</dbReference>
<dbReference type="Proteomes" id="UP000007721">
    <property type="component" value="Chromosome"/>
</dbReference>
<feature type="short sequence motif" description="HXTX 1" evidence="2">
    <location>
        <begin position="37"/>
        <end position="40"/>
    </location>
</feature>